<name>A0A7C9BE32_9BACT</name>
<dbReference type="SUPFAM" id="SSF48452">
    <property type="entry name" value="TPR-like"/>
    <property type="match status" value="1"/>
</dbReference>
<comment type="caution">
    <text evidence="1">The sequence shown here is derived from an EMBL/GenBank/DDBJ whole genome shotgun (WGS) entry which is preliminary data.</text>
</comment>
<accession>A0A7C9BE32</accession>
<gene>
    <name evidence="1" type="ORF">GBK04_26395</name>
</gene>
<sequence length="109" mass="12865">MKTTLLEKLLVFYEEDPRDPFNLYALALEYQKHDASVASEHFERLLSDFPDYLPTYYHAAQFFILIGEIDKARIIFEKGIQIAAEQKNTKAQQELLRAYRAFEDDQLDE</sequence>
<evidence type="ECO:0000313" key="1">
    <source>
        <dbReference type="EMBL" id="MPR36762.1"/>
    </source>
</evidence>
<reference evidence="1 2" key="1">
    <citation type="submission" date="2019-10" db="EMBL/GenBank/DDBJ databases">
        <title>Draft Genome Sequence of Cytophagaceae sp. SJW1-29.</title>
        <authorList>
            <person name="Choi A."/>
        </authorList>
    </citation>
    <scope>NUCLEOTIDE SEQUENCE [LARGE SCALE GENOMIC DNA]</scope>
    <source>
        <strain evidence="1 2">SJW1-29</strain>
    </source>
</reference>
<proteinExistence type="predicted"/>
<organism evidence="1 2">
    <name type="scientific">Salmonirosea aquatica</name>
    <dbReference type="NCBI Taxonomy" id="2654236"/>
    <lineage>
        <taxon>Bacteria</taxon>
        <taxon>Pseudomonadati</taxon>
        <taxon>Bacteroidota</taxon>
        <taxon>Cytophagia</taxon>
        <taxon>Cytophagales</taxon>
        <taxon>Spirosomataceae</taxon>
        <taxon>Salmonirosea</taxon>
    </lineage>
</organism>
<dbReference type="InterPro" id="IPR011990">
    <property type="entry name" value="TPR-like_helical_dom_sf"/>
</dbReference>
<dbReference type="AlphaFoldDB" id="A0A7C9BE32"/>
<evidence type="ECO:0000313" key="2">
    <source>
        <dbReference type="Proteomes" id="UP000479293"/>
    </source>
</evidence>
<dbReference type="Proteomes" id="UP000479293">
    <property type="component" value="Unassembled WGS sequence"/>
</dbReference>
<keyword evidence="2" id="KW-1185">Reference proteome</keyword>
<dbReference type="RefSeq" id="WP_152764954.1">
    <property type="nucleotide sequence ID" value="NZ_WHLY01000002.1"/>
</dbReference>
<protein>
    <submittedName>
        <fullName evidence="1">Tetratricopeptide repeat protein</fullName>
    </submittedName>
</protein>
<dbReference type="EMBL" id="WHLY01000002">
    <property type="protein sequence ID" value="MPR36762.1"/>
    <property type="molecule type" value="Genomic_DNA"/>
</dbReference>
<dbReference type="Gene3D" id="1.25.40.10">
    <property type="entry name" value="Tetratricopeptide repeat domain"/>
    <property type="match status" value="1"/>
</dbReference>